<accession>A0A6M4H9S8</accession>
<organism evidence="2 3">
    <name type="scientific">Usitatibacter palustris</name>
    <dbReference type="NCBI Taxonomy" id="2732487"/>
    <lineage>
        <taxon>Bacteria</taxon>
        <taxon>Pseudomonadati</taxon>
        <taxon>Pseudomonadota</taxon>
        <taxon>Betaproteobacteria</taxon>
        <taxon>Nitrosomonadales</taxon>
        <taxon>Usitatibacteraceae</taxon>
        <taxon>Usitatibacter</taxon>
    </lineage>
</organism>
<dbReference type="KEGG" id="upl:DSM104440_02840"/>
<sequence>MRSLCLVAVIAAALVAASFSARAQTPPQPKYGCDSPESKQLDFWVGEWELTYGGMKSRNRITKVLDGCAILEEFSGAPGSKLDGRSFSQFDTATKQWKQTWVDNTGGYLDFNGGIVEGQMQFWRDVQKDGKKIRSRMVWRDVKTDTLTWLWQSSADEGKTWKTLWEIAYKRLP</sequence>
<evidence type="ECO:0008006" key="4">
    <source>
        <dbReference type="Google" id="ProtNLM"/>
    </source>
</evidence>
<keyword evidence="3" id="KW-1185">Reference proteome</keyword>
<dbReference type="AlphaFoldDB" id="A0A6M4H9S8"/>
<protein>
    <recommendedName>
        <fullName evidence="4">DUF1579 domain-containing protein</fullName>
    </recommendedName>
</protein>
<feature type="chain" id="PRO_5026763682" description="DUF1579 domain-containing protein" evidence="1">
    <location>
        <begin position="24"/>
        <end position="173"/>
    </location>
</feature>
<evidence type="ECO:0000256" key="1">
    <source>
        <dbReference type="SAM" id="SignalP"/>
    </source>
</evidence>
<dbReference type="InParanoid" id="A0A6M4H9S8"/>
<reference evidence="2 3" key="1">
    <citation type="submission" date="2020-04" db="EMBL/GenBank/DDBJ databases">
        <title>Usitatibacter rugosus gen. nov., sp. nov. and Usitatibacter palustris sp. nov., novel members of Usitatibacteraceae fam. nov. within the order Nitrosomonadales isolated from soil.</title>
        <authorList>
            <person name="Huber K.J."/>
            <person name="Neumann-Schaal M."/>
            <person name="Geppert A."/>
            <person name="Luckner M."/>
            <person name="Wanner G."/>
            <person name="Overmann J."/>
        </authorList>
    </citation>
    <scope>NUCLEOTIDE SEQUENCE [LARGE SCALE GENOMIC DNA]</scope>
    <source>
        <strain evidence="2 3">Swamp67</strain>
    </source>
</reference>
<evidence type="ECO:0000313" key="2">
    <source>
        <dbReference type="EMBL" id="QJR16012.1"/>
    </source>
</evidence>
<name>A0A6M4H9S8_9PROT</name>
<gene>
    <name evidence="2" type="ORF">DSM104440_02840</name>
</gene>
<evidence type="ECO:0000313" key="3">
    <source>
        <dbReference type="Proteomes" id="UP000503096"/>
    </source>
</evidence>
<dbReference type="EMBL" id="CP053073">
    <property type="protein sequence ID" value="QJR16012.1"/>
    <property type="molecule type" value="Genomic_DNA"/>
</dbReference>
<keyword evidence="1" id="KW-0732">Signal</keyword>
<dbReference type="Proteomes" id="UP000503096">
    <property type="component" value="Chromosome"/>
</dbReference>
<feature type="signal peptide" evidence="1">
    <location>
        <begin position="1"/>
        <end position="23"/>
    </location>
</feature>
<dbReference type="RefSeq" id="WP_171163782.1">
    <property type="nucleotide sequence ID" value="NZ_CP053073.1"/>
</dbReference>
<proteinExistence type="predicted"/>